<evidence type="ECO:0000259" key="2">
    <source>
        <dbReference type="PROSITE" id="PS50174"/>
    </source>
</evidence>
<dbReference type="Proteomes" id="UP001652621">
    <property type="component" value="Unplaced"/>
</dbReference>
<dbReference type="Pfam" id="PF12796">
    <property type="entry name" value="Ank_2"/>
    <property type="match status" value="1"/>
</dbReference>
<dbReference type="VEuPathDB" id="VectorBase:MDOMA2_011585"/>
<dbReference type="STRING" id="7370.A0A1I8MKL9"/>
<keyword evidence="1" id="KW-0040">ANK repeat</keyword>
<dbReference type="InterPro" id="IPR036770">
    <property type="entry name" value="Ankyrin_rpt-contain_sf"/>
</dbReference>
<dbReference type="VEuPathDB" id="VectorBase:MDOA005922"/>
<name>A0A1I8MKL9_MUSDO</name>
<dbReference type="GeneID" id="101898427"/>
<dbReference type="InterPro" id="IPR000467">
    <property type="entry name" value="G_patch_dom"/>
</dbReference>
<dbReference type="InterPro" id="IPR039146">
    <property type="entry name" value="GPANK1"/>
</dbReference>
<dbReference type="Gene3D" id="1.25.40.20">
    <property type="entry name" value="Ankyrin repeat-containing domain"/>
    <property type="match status" value="1"/>
</dbReference>
<dbReference type="EnsemblMetazoa" id="MDOA005922-RA">
    <property type="protein sequence ID" value="MDOA005922-PA"/>
    <property type="gene ID" value="MDOA005922"/>
</dbReference>
<evidence type="ECO:0000313" key="5">
    <source>
        <dbReference type="RefSeq" id="XP_005182192.1"/>
    </source>
</evidence>
<dbReference type="AlphaFoldDB" id="A0A1I8MKL9"/>
<dbReference type="KEGG" id="mde:101898427"/>
<reference evidence="5" key="2">
    <citation type="submission" date="2025-04" db="UniProtKB">
        <authorList>
            <consortium name="RefSeq"/>
        </authorList>
    </citation>
    <scope>IDENTIFICATION</scope>
    <source>
        <strain evidence="5">Aabys</strain>
    </source>
</reference>
<dbReference type="PROSITE" id="PS50174">
    <property type="entry name" value="G_PATCH"/>
    <property type="match status" value="1"/>
</dbReference>
<gene>
    <name evidence="3" type="primary">101898427</name>
    <name evidence="5" type="synonym">LOC101898427</name>
</gene>
<protein>
    <submittedName>
        <fullName evidence="5">G patch domain and ankyrin repeat-containing protein 1 homolog</fullName>
    </submittedName>
</protein>
<dbReference type="OrthoDB" id="4735278at2759"/>
<feature type="domain" description="G-patch" evidence="2">
    <location>
        <begin position="248"/>
        <end position="294"/>
    </location>
</feature>
<dbReference type="Pfam" id="PF01585">
    <property type="entry name" value="G-patch"/>
    <property type="match status" value="1"/>
</dbReference>
<dbReference type="RefSeq" id="XP_005182192.1">
    <property type="nucleotide sequence ID" value="XM_005182135.3"/>
</dbReference>
<sequence>MDHTGEQLHPNWRALATLHIPLKRFVKEGTRGTQHGTHTGTKEKYEIHGVDGSEVKAFYEELLCEETRQRKEHVCNTISESKISEREEVKPLVRRTPFEVGKYHRFAMENNVEELQNLDYRNQNINVCDNYGWSALMMAACEGHEQAVRFLISLGVDKNLKDKSGQTAMDMARRKGHFHIEKILENPPEEIVTSSEDEIDDIEPFYCEICKRTFAETTKREHETSTVHQFNVKAPTTSNKLQKFNIPPRNKGLQLMVKQGWDKESGLGPTQTGRLYPVKTVIRKQRTGLGIEQDPAKVSHFQAYDLRAIKRHNSDYYKKKPRNRNDIKREKIREWKRDRRLRNELN</sequence>
<feature type="repeat" description="ANK" evidence="1">
    <location>
        <begin position="131"/>
        <end position="163"/>
    </location>
</feature>
<evidence type="ECO:0000256" key="1">
    <source>
        <dbReference type="PROSITE-ProRule" id="PRU00023"/>
    </source>
</evidence>
<dbReference type="PANTHER" id="PTHR20923:SF1">
    <property type="entry name" value="G PATCH DOMAIN AND ANKYRIN REPEAT-CONTAINING PROTEIN 1"/>
    <property type="match status" value="1"/>
</dbReference>
<dbReference type="PROSITE" id="PS50088">
    <property type="entry name" value="ANK_REPEAT"/>
    <property type="match status" value="1"/>
</dbReference>
<dbReference type="PANTHER" id="PTHR20923">
    <property type="entry name" value="BAT4 PROTEIN-RELATED"/>
    <property type="match status" value="1"/>
</dbReference>
<dbReference type="eggNOG" id="KOG2384">
    <property type="taxonomic scope" value="Eukaryota"/>
</dbReference>
<dbReference type="PROSITE" id="PS50297">
    <property type="entry name" value="ANK_REP_REGION"/>
    <property type="match status" value="1"/>
</dbReference>
<dbReference type="GO" id="GO:0003676">
    <property type="term" value="F:nucleic acid binding"/>
    <property type="evidence" value="ECO:0007669"/>
    <property type="project" value="InterPro"/>
</dbReference>
<dbReference type="SMART" id="SM00443">
    <property type="entry name" value="G_patch"/>
    <property type="match status" value="1"/>
</dbReference>
<dbReference type="InterPro" id="IPR002110">
    <property type="entry name" value="Ankyrin_rpt"/>
</dbReference>
<reference evidence="3" key="1">
    <citation type="submission" date="2020-05" db="UniProtKB">
        <authorList>
            <consortium name="EnsemblMetazoa"/>
        </authorList>
    </citation>
    <scope>IDENTIFICATION</scope>
    <source>
        <strain evidence="3">Aabys</strain>
    </source>
</reference>
<dbReference type="SUPFAM" id="SSF48403">
    <property type="entry name" value="Ankyrin repeat"/>
    <property type="match status" value="1"/>
</dbReference>
<keyword evidence="4" id="KW-1185">Reference proteome</keyword>
<organism evidence="3">
    <name type="scientific">Musca domestica</name>
    <name type="common">House fly</name>
    <dbReference type="NCBI Taxonomy" id="7370"/>
    <lineage>
        <taxon>Eukaryota</taxon>
        <taxon>Metazoa</taxon>
        <taxon>Ecdysozoa</taxon>
        <taxon>Arthropoda</taxon>
        <taxon>Hexapoda</taxon>
        <taxon>Insecta</taxon>
        <taxon>Pterygota</taxon>
        <taxon>Neoptera</taxon>
        <taxon>Endopterygota</taxon>
        <taxon>Diptera</taxon>
        <taxon>Brachycera</taxon>
        <taxon>Muscomorpha</taxon>
        <taxon>Muscoidea</taxon>
        <taxon>Muscidae</taxon>
        <taxon>Musca</taxon>
    </lineage>
</organism>
<evidence type="ECO:0000313" key="4">
    <source>
        <dbReference type="Proteomes" id="UP001652621"/>
    </source>
</evidence>
<proteinExistence type="predicted"/>
<dbReference type="SMART" id="SM00248">
    <property type="entry name" value="ANK"/>
    <property type="match status" value="1"/>
</dbReference>
<evidence type="ECO:0000313" key="3">
    <source>
        <dbReference type="EnsemblMetazoa" id="MDOA005922-PA"/>
    </source>
</evidence>
<accession>A0A1I8MKL9</accession>